<dbReference type="RefSeq" id="WP_170111153.1">
    <property type="nucleotide sequence ID" value="NZ_PVUE01000020.1"/>
</dbReference>
<comment type="caution">
    <text evidence="3">The sequence shown here is derived from an EMBL/GenBank/DDBJ whole genome shotgun (WGS) entry which is preliminary data.</text>
</comment>
<dbReference type="InterPro" id="IPR052520">
    <property type="entry name" value="ATL_DNA_repair"/>
</dbReference>
<accession>A0A2T0ZQJ3</accession>
<dbReference type="GO" id="GO:0006281">
    <property type="term" value="P:DNA repair"/>
    <property type="evidence" value="ECO:0007669"/>
    <property type="project" value="InterPro"/>
</dbReference>
<dbReference type="Gene3D" id="1.10.10.10">
    <property type="entry name" value="Winged helix-like DNA-binding domain superfamily/Winged helix DNA-binding domain"/>
    <property type="match status" value="1"/>
</dbReference>
<feature type="domain" description="Methylated-DNA-[protein]-cysteine S-methyltransferase DNA binding" evidence="2">
    <location>
        <begin position="8"/>
        <end position="85"/>
    </location>
</feature>
<dbReference type="Proteomes" id="UP000237752">
    <property type="component" value="Unassembled WGS sequence"/>
</dbReference>
<evidence type="ECO:0000259" key="2">
    <source>
        <dbReference type="Pfam" id="PF01035"/>
    </source>
</evidence>
<reference evidence="3 4" key="1">
    <citation type="submission" date="2018-03" db="EMBL/GenBank/DDBJ databases">
        <title>Genomic Encyclopedia of Archaeal and Bacterial Type Strains, Phase II (KMG-II): from individual species to whole genera.</title>
        <authorList>
            <person name="Goeker M."/>
        </authorList>
    </citation>
    <scope>NUCLEOTIDE SEQUENCE [LARGE SCALE GENOMIC DNA]</scope>
    <source>
        <strain evidence="3 4">DSM 100065</strain>
    </source>
</reference>
<sequence>MEEIDEYADAVLAALDLVPPGRITSYGRVAQYVGRSLGRGGPRQVAKVMRDYGASVAWYRCVKSDRSLAVEVAWRQAEMLSSEGVPLRNGRVPKEYWFDLPS</sequence>
<dbReference type="AlphaFoldDB" id="A0A2T0ZQJ3"/>
<dbReference type="Pfam" id="PF01035">
    <property type="entry name" value="DNA_binding_1"/>
    <property type="match status" value="1"/>
</dbReference>
<gene>
    <name evidence="3" type="ORF">CLV47_12021</name>
</gene>
<dbReference type="SUPFAM" id="SSF46767">
    <property type="entry name" value="Methylated DNA-protein cysteine methyltransferase, C-terminal domain"/>
    <property type="match status" value="1"/>
</dbReference>
<dbReference type="GO" id="GO:0003824">
    <property type="term" value="F:catalytic activity"/>
    <property type="evidence" value="ECO:0007669"/>
    <property type="project" value="InterPro"/>
</dbReference>
<evidence type="ECO:0000313" key="4">
    <source>
        <dbReference type="Proteomes" id="UP000237752"/>
    </source>
</evidence>
<name>A0A2T0ZQJ3_9ACTN</name>
<dbReference type="EMBL" id="PVUE01000020">
    <property type="protein sequence ID" value="PRZ38554.1"/>
    <property type="molecule type" value="Genomic_DNA"/>
</dbReference>
<evidence type="ECO:0000313" key="3">
    <source>
        <dbReference type="EMBL" id="PRZ38554.1"/>
    </source>
</evidence>
<protein>
    <submittedName>
        <fullName evidence="3">Alkylated DNA nucleotide flippase Atl1</fullName>
    </submittedName>
</protein>
<dbReference type="InterPro" id="IPR036388">
    <property type="entry name" value="WH-like_DNA-bd_sf"/>
</dbReference>
<organism evidence="3 4">
    <name type="scientific">Antricoccus suffuscus</name>
    <dbReference type="NCBI Taxonomy" id="1629062"/>
    <lineage>
        <taxon>Bacteria</taxon>
        <taxon>Bacillati</taxon>
        <taxon>Actinomycetota</taxon>
        <taxon>Actinomycetes</taxon>
        <taxon>Geodermatophilales</taxon>
        <taxon>Antricoccaceae</taxon>
        <taxon>Antricoccus</taxon>
    </lineage>
</organism>
<dbReference type="PANTHER" id="PTHR42942">
    <property type="entry name" value="6-O-METHYLGUANINE DNA METHYLTRANSFERASE"/>
    <property type="match status" value="1"/>
</dbReference>
<evidence type="ECO:0000256" key="1">
    <source>
        <dbReference type="ARBA" id="ARBA00022763"/>
    </source>
</evidence>
<dbReference type="PANTHER" id="PTHR42942:SF1">
    <property type="entry name" value="ALKYLTRANSFERASE-LIKE PROTEIN 1"/>
    <property type="match status" value="1"/>
</dbReference>
<dbReference type="InterPro" id="IPR014048">
    <property type="entry name" value="MethylDNA_cys_MeTrfase_DNA-bd"/>
</dbReference>
<keyword evidence="4" id="KW-1185">Reference proteome</keyword>
<proteinExistence type="predicted"/>
<dbReference type="InterPro" id="IPR036217">
    <property type="entry name" value="MethylDNA_cys_MeTrfase_DNAb"/>
</dbReference>
<keyword evidence="1" id="KW-0227">DNA damage</keyword>